<dbReference type="Pfam" id="PF00344">
    <property type="entry name" value="SecY"/>
    <property type="match status" value="1"/>
</dbReference>
<evidence type="ECO:0000256" key="3">
    <source>
        <dbReference type="ARBA" id="ARBA00022448"/>
    </source>
</evidence>
<keyword evidence="8 10" id="KW-0472">Membrane</keyword>
<keyword evidence="5 10" id="KW-0653">Protein transport</keyword>
<evidence type="ECO:0000256" key="6">
    <source>
        <dbReference type="ARBA" id="ARBA00022989"/>
    </source>
</evidence>
<dbReference type="SUPFAM" id="SSF103491">
    <property type="entry name" value="Preprotein translocase SecY subunit"/>
    <property type="match status" value="1"/>
</dbReference>
<name>A0A1F4V4S8_UNCKA</name>
<evidence type="ECO:0000256" key="12">
    <source>
        <dbReference type="RuleBase" id="RU003484"/>
    </source>
</evidence>
<dbReference type="GO" id="GO:0043952">
    <property type="term" value="P:protein transport by the Sec complex"/>
    <property type="evidence" value="ECO:0007669"/>
    <property type="project" value="UniProtKB-UniRule"/>
</dbReference>
<keyword evidence="3 10" id="KW-0813">Transport</keyword>
<evidence type="ECO:0000256" key="1">
    <source>
        <dbReference type="ARBA" id="ARBA00004141"/>
    </source>
</evidence>
<comment type="function">
    <text evidence="10 11">The central subunit of the protein translocation channel SecYEG. Consists of two halves formed by TMs 1-5 and 6-10. These two domains form a lateral gate at the front which open onto the bilayer between TMs 2 and 7, and are clamped together by SecE at the back. The channel is closed by both a pore ring composed of hydrophobic SecY resides and a short helix (helix 2A) on the extracellular side of the membrane which forms a plug. The plug probably moves laterally to allow the channel to open. The ring and the pore may move independently.</text>
</comment>
<dbReference type="GO" id="GO:0005886">
    <property type="term" value="C:plasma membrane"/>
    <property type="evidence" value="ECO:0007669"/>
    <property type="project" value="UniProtKB-SubCell"/>
</dbReference>
<evidence type="ECO:0000256" key="4">
    <source>
        <dbReference type="ARBA" id="ARBA00022692"/>
    </source>
</evidence>
<keyword evidence="10" id="KW-1003">Cell membrane</keyword>
<feature type="transmembrane region" description="Helical" evidence="10">
    <location>
        <begin position="151"/>
        <end position="169"/>
    </location>
</feature>
<dbReference type="PRINTS" id="PR00303">
    <property type="entry name" value="SECYTRNLCASE"/>
</dbReference>
<comment type="subunit">
    <text evidence="10">Component of the Sec protein translocase complex. Heterotrimer consisting of SecY, SecE and SecG subunits. The heterotrimers can form oligomers, although 1 heterotrimer is thought to be able to translocate proteins. Interacts with the ribosome. Interacts with SecDF, and other proteins may be involved. Interacts with SecA.</text>
</comment>
<evidence type="ECO:0000256" key="5">
    <source>
        <dbReference type="ARBA" id="ARBA00022927"/>
    </source>
</evidence>
<sequence>MIDYLAKAVKIPQIRNRIIFTLSILALYRFLSFIPVPNINTQTLKLFFESSQVLNILNIFTGGGLKNFSIIALGVGPYISASIVIQLMTMVFPKLEELSKEGTAGRQKINQYTQLLTLPLAIIQAFSVYALLNSQQFQGISLLGDLGPVDLTTLVLIMTSGTFLLMWLGEQISERGVGNGMSVIIFAGILAGLPSALTGTAAVVDINQIFSLLLFIGIAVAVIAGVVYINESFRKIEIMYSSKVRGGKSFGGGESFIPIKINQAGVIPIIFAVSLVLIPNAAGPYLERVPNSAVSGIGFWMTSHFAPSSFLYNVLYFVLVFVFTYFYTSVTFNPEKVSDDIRRSGGFITGIRPGKSTVEHLKYIISRLTLAGGVFLGLIAVLPSVVQGLTNVNSLAIGGTGLLIVVSVILETVKQIQSQVVTREYESFSR</sequence>
<dbReference type="GO" id="GO:0065002">
    <property type="term" value="P:intracellular protein transmembrane transport"/>
    <property type="evidence" value="ECO:0007669"/>
    <property type="project" value="UniProtKB-UniRule"/>
</dbReference>
<dbReference type="HAMAP" id="MF_01465">
    <property type="entry name" value="SecY"/>
    <property type="match status" value="1"/>
</dbReference>
<evidence type="ECO:0000256" key="13">
    <source>
        <dbReference type="RuleBase" id="RU004349"/>
    </source>
</evidence>
<dbReference type="InterPro" id="IPR002208">
    <property type="entry name" value="SecY/SEC61-alpha"/>
</dbReference>
<feature type="transmembrane region" description="Helical" evidence="10">
    <location>
        <begin position="18"/>
        <end position="36"/>
    </location>
</feature>
<dbReference type="NCBIfam" id="TIGR00967">
    <property type="entry name" value="3a0501s007"/>
    <property type="match status" value="1"/>
</dbReference>
<accession>A0A1F4V4S8</accession>
<feature type="transmembrane region" description="Helical" evidence="10">
    <location>
        <begin position="70"/>
        <end position="92"/>
    </location>
</feature>
<dbReference type="InterPro" id="IPR026593">
    <property type="entry name" value="SecY"/>
</dbReference>
<evidence type="ECO:0000256" key="9">
    <source>
        <dbReference type="ARBA" id="ARBA00039733"/>
    </source>
</evidence>
<feature type="transmembrane region" description="Helical" evidence="10">
    <location>
        <begin position="310"/>
        <end position="328"/>
    </location>
</feature>
<feature type="transmembrane region" description="Helical" evidence="10">
    <location>
        <begin position="264"/>
        <end position="282"/>
    </location>
</feature>
<organism evidence="14 15">
    <name type="scientific">candidate division WWE3 bacterium RIFCSPLOWO2_01_FULL_39_13</name>
    <dbReference type="NCBI Taxonomy" id="1802624"/>
    <lineage>
        <taxon>Bacteria</taxon>
        <taxon>Katanobacteria</taxon>
    </lineage>
</organism>
<comment type="similarity">
    <text evidence="2 10 13">Belongs to the SecY/SEC61-alpha family.</text>
</comment>
<comment type="subcellular location">
    <subcellularLocation>
        <location evidence="10">Cell membrane</location>
        <topology evidence="10">Multi-pass membrane protein</topology>
    </subcellularLocation>
    <subcellularLocation>
        <location evidence="1 12">Membrane</location>
        <topology evidence="1 12">Multi-pass membrane protein</topology>
    </subcellularLocation>
</comment>
<feature type="transmembrane region" description="Helical" evidence="10">
    <location>
        <begin position="181"/>
        <end position="203"/>
    </location>
</feature>
<evidence type="ECO:0000256" key="2">
    <source>
        <dbReference type="ARBA" id="ARBA00005751"/>
    </source>
</evidence>
<dbReference type="PROSITE" id="PS00755">
    <property type="entry name" value="SECY_1"/>
    <property type="match status" value="1"/>
</dbReference>
<protein>
    <recommendedName>
        <fullName evidence="9 10">Protein translocase subunit SecY</fullName>
    </recommendedName>
</protein>
<dbReference type="PIRSF" id="PIRSF004557">
    <property type="entry name" value="SecY"/>
    <property type="match status" value="1"/>
</dbReference>
<dbReference type="InterPro" id="IPR023201">
    <property type="entry name" value="SecY_dom_sf"/>
</dbReference>
<evidence type="ECO:0000256" key="10">
    <source>
        <dbReference type="HAMAP-Rule" id="MF_01465"/>
    </source>
</evidence>
<gene>
    <name evidence="10" type="primary">secY</name>
    <name evidence="14" type="ORF">A2982_01580</name>
</gene>
<evidence type="ECO:0000313" key="15">
    <source>
        <dbReference type="Proteomes" id="UP000178771"/>
    </source>
</evidence>
<reference evidence="14 15" key="1">
    <citation type="journal article" date="2016" name="Nat. Commun.">
        <title>Thousands of microbial genomes shed light on interconnected biogeochemical processes in an aquifer system.</title>
        <authorList>
            <person name="Anantharaman K."/>
            <person name="Brown C.T."/>
            <person name="Hug L.A."/>
            <person name="Sharon I."/>
            <person name="Castelle C.J."/>
            <person name="Probst A.J."/>
            <person name="Thomas B.C."/>
            <person name="Singh A."/>
            <person name="Wilkins M.J."/>
            <person name="Karaoz U."/>
            <person name="Brodie E.L."/>
            <person name="Williams K.H."/>
            <person name="Hubbard S.S."/>
            <person name="Banfield J.F."/>
        </authorList>
    </citation>
    <scope>NUCLEOTIDE SEQUENCE [LARGE SCALE GENOMIC DNA]</scope>
</reference>
<dbReference type="Gene3D" id="1.10.3370.10">
    <property type="entry name" value="SecY subunit domain"/>
    <property type="match status" value="1"/>
</dbReference>
<feature type="transmembrane region" description="Helical" evidence="10">
    <location>
        <begin position="364"/>
        <end position="386"/>
    </location>
</feature>
<dbReference type="PANTHER" id="PTHR10906">
    <property type="entry name" value="SECY/SEC61-ALPHA FAMILY MEMBER"/>
    <property type="match status" value="1"/>
</dbReference>
<keyword evidence="7 10" id="KW-0811">Translocation</keyword>
<dbReference type="Proteomes" id="UP000178771">
    <property type="component" value="Unassembled WGS sequence"/>
</dbReference>
<dbReference type="EMBL" id="MEVH01000005">
    <property type="protein sequence ID" value="OGC52159.1"/>
    <property type="molecule type" value="Genomic_DNA"/>
</dbReference>
<dbReference type="PROSITE" id="PS00756">
    <property type="entry name" value="SECY_2"/>
    <property type="match status" value="1"/>
</dbReference>
<keyword evidence="4 10" id="KW-0812">Transmembrane</keyword>
<dbReference type="FunFam" id="1.10.3370.10:FF:000001">
    <property type="entry name" value="Preprotein translocase subunit SecY"/>
    <property type="match status" value="1"/>
</dbReference>
<evidence type="ECO:0000313" key="14">
    <source>
        <dbReference type="EMBL" id="OGC52159.1"/>
    </source>
</evidence>
<dbReference type="STRING" id="1802624.A2982_01580"/>
<feature type="transmembrane region" description="Helical" evidence="10">
    <location>
        <begin position="209"/>
        <end position="229"/>
    </location>
</feature>
<feature type="transmembrane region" description="Helical" evidence="10">
    <location>
        <begin position="112"/>
        <end position="131"/>
    </location>
</feature>
<evidence type="ECO:0000256" key="8">
    <source>
        <dbReference type="ARBA" id="ARBA00023136"/>
    </source>
</evidence>
<comment type="caution">
    <text evidence="14">The sequence shown here is derived from an EMBL/GenBank/DDBJ whole genome shotgun (WGS) entry which is preliminary data.</text>
</comment>
<dbReference type="AlphaFoldDB" id="A0A1F4V4S8"/>
<dbReference type="InterPro" id="IPR030659">
    <property type="entry name" value="SecY_CS"/>
</dbReference>
<feature type="transmembrane region" description="Helical" evidence="10">
    <location>
        <begin position="392"/>
        <end position="413"/>
    </location>
</feature>
<evidence type="ECO:0000256" key="11">
    <source>
        <dbReference type="RuleBase" id="RU000537"/>
    </source>
</evidence>
<proteinExistence type="inferred from homology"/>
<dbReference type="GO" id="GO:0006605">
    <property type="term" value="P:protein targeting"/>
    <property type="evidence" value="ECO:0007669"/>
    <property type="project" value="UniProtKB-UniRule"/>
</dbReference>
<keyword evidence="6 10" id="KW-1133">Transmembrane helix</keyword>
<evidence type="ECO:0000256" key="7">
    <source>
        <dbReference type="ARBA" id="ARBA00023010"/>
    </source>
</evidence>